<dbReference type="Pfam" id="PF14819">
    <property type="entry name" value="QueF_N"/>
    <property type="match status" value="1"/>
</dbReference>
<keyword evidence="9" id="KW-1185">Reference proteome</keyword>
<dbReference type="AlphaFoldDB" id="A0A154QFU9"/>
<evidence type="ECO:0000259" key="7">
    <source>
        <dbReference type="Pfam" id="PF14819"/>
    </source>
</evidence>
<feature type="active site" description="Proton donor" evidence="5">
    <location>
        <position position="189"/>
    </location>
</feature>
<comment type="caution">
    <text evidence="8">The sequence shown here is derived from an EMBL/GenBank/DDBJ whole genome shotgun (WGS) entry which is preliminary data.</text>
</comment>
<evidence type="ECO:0000256" key="5">
    <source>
        <dbReference type="HAMAP-Rule" id="MF_00817"/>
    </source>
</evidence>
<comment type="subunit">
    <text evidence="5">Homodimer.</text>
</comment>
<dbReference type="Pfam" id="PF14489">
    <property type="entry name" value="QueF"/>
    <property type="match status" value="1"/>
</dbReference>
<dbReference type="HAMAP" id="MF_00817">
    <property type="entry name" value="QueF_type2"/>
    <property type="match status" value="1"/>
</dbReference>
<sequence length="274" mass="30076">MSSPEHSPLGKDTVYADRYDPSLLFPIPRADKRAELGIAESLPFHGVDIWNAYELSWLDLRGKPQVALAEFRVPAASPHIIESKSFKLYLNGFAQERIADATTLAATLARDLSAAAGAVVGVQLRDVRADALPVVELDGLLLDGQDIAIDHYGPPDAGFLQADRTATPVAETLLSHLLRSNCPVTGQPDWGSVQIAYRGAPIDHAGLLRYLVSFRTHNEFHEQCVERIFVDLIRRCAPQQLSVHARYTRRGGLDINPFRSSAPATPGNPRTVRQ</sequence>
<dbReference type="EC" id="1.7.1.13" evidence="5"/>
<dbReference type="GO" id="GO:0008616">
    <property type="term" value="P:tRNA queuosine(34) biosynthetic process"/>
    <property type="evidence" value="ECO:0007669"/>
    <property type="project" value="UniProtKB-UniRule"/>
</dbReference>
<keyword evidence="2 5" id="KW-0671">Queuosine biosynthesis</keyword>
<dbReference type="RefSeq" id="WP_008437595.1">
    <property type="nucleotide sequence ID" value="NZ_LVJS01000050.1"/>
</dbReference>
<keyword evidence="1 5" id="KW-0963">Cytoplasm</keyword>
<evidence type="ECO:0000256" key="6">
    <source>
        <dbReference type="SAM" id="MobiDB-lite"/>
    </source>
</evidence>
<feature type="binding site" evidence="5">
    <location>
        <begin position="221"/>
        <end position="222"/>
    </location>
    <ligand>
        <name>substrate</name>
    </ligand>
</feature>
<dbReference type="InterPro" id="IPR050084">
    <property type="entry name" value="NADPH_dep_7-cyano-7-deazaG_red"/>
</dbReference>
<dbReference type="GO" id="GO:0033739">
    <property type="term" value="F:preQ1 synthase activity"/>
    <property type="evidence" value="ECO:0007669"/>
    <property type="project" value="UniProtKB-UniRule"/>
</dbReference>
<dbReference type="Proteomes" id="UP000076131">
    <property type="component" value="Unassembled WGS sequence"/>
</dbReference>
<name>A0A154QFU9_9GAMM</name>
<accession>A0A154QFU9</accession>
<reference evidence="8 9" key="1">
    <citation type="journal article" date="2016" name="MBio">
        <title>Lateral Gene Transfer in a Heavy Metal-Contaminated-Groundwater Microbial Community.</title>
        <authorList>
            <person name="Hemme C.L."/>
            <person name="Green S.J."/>
            <person name="Rishishwar L."/>
            <person name="Prakash O."/>
            <person name="Pettenato A."/>
            <person name="Chakraborty R."/>
            <person name="Deutschbauer A.M."/>
            <person name="Van Nostrand J.D."/>
            <person name="Wu L."/>
            <person name="He Z."/>
            <person name="Jordan I.K."/>
            <person name="Hazen T.C."/>
            <person name="Arkin A.P."/>
            <person name="Kostka J.E."/>
            <person name="Zhou J."/>
        </authorList>
    </citation>
    <scope>NUCLEOTIDE SEQUENCE [LARGE SCALE GENOMIC DNA]</scope>
    <source>
        <strain evidence="8 9">FW104-T7</strain>
    </source>
</reference>
<feature type="binding site" evidence="5">
    <location>
        <begin position="81"/>
        <end position="83"/>
    </location>
    <ligand>
        <name>substrate</name>
    </ligand>
</feature>
<comment type="similarity">
    <text evidence="5">Belongs to the GTP cyclohydrolase I family. QueF type 2 subfamily.</text>
</comment>
<dbReference type="NCBIfam" id="TIGR03138">
    <property type="entry name" value="QueF"/>
    <property type="match status" value="1"/>
</dbReference>
<dbReference type="eggNOG" id="COG2904">
    <property type="taxonomic scope" value="Bacteria"/>
</dbReference>
<feature type="domain" description="NADPH-dependent 7-cyano-7-deazaguanine reductase N-terminal" evidence="7">
    <location>
        <begin position="15"/>
        <end position="124"/>
    </location>
</feature>
<dbReference type="UniPathway" id="UPA00392"/>
<feature type="binding site" evidence="5">
    <location>
        <begin position="250"/>
        <end position="251"/>
    </location>
    <ligand>
        <name>NADPH</name>
        <dbReference type="ChEBI" id="CHEBI:57783"/>
    </ligand>
</feature>
<dbReference type="InterPro" id="IPR029500">
    <property type="entry name" value="QueF"/>
</dbReference>
<dbReference type="STRING" id="416169.RHOFW104T7_15525"/>
<keyword evidence="4 5" id="KW-0560">Oxidoreductase</keyword>
<comment type="subcellular location">
    <subcellularLocation>
        <location evidence="5">Cytoplasm</location>
    </subcellularLocation>
</comment>
<dbReference type="Gene3D" id="3.30.1130.10">
    <property type="match status" value="2"/>
</dbReference>
<comment type="function">
    <text evidence="5">Catalyzes the NADPH-dependent reduction of 7-cyano-7-deazaguanine (preQ0) to 7-aminomethyl-7-deazaguanine (preQ1).</text>
</comment>
<evidence type="ECO:0000256" key="1">
    <source>
        <dbReference type="ARBA" id="ARBA00022490"/>
    </source>
</evidence>
<keyword evidence="3 5" id="KW-0521">NADP</keyword>
<proteinExistence type="inferred from homology"/>
<dbReference type="PANTHER" id="PTHR34354">
    <property type="entry name" value="NADPH-DEPENDENT 7-CYANO-7-DEAZAGUANINE REDUCTASE"/>
    <property type="match status" value="1"/>
</dbReference>
<gene>
    <name evidence="5" type="primary">queF</name>
    <name evidence="8" type="ORF">RHOFW104T7_15525</name>
</gene>
<dbReference type="eggNOG" id="COG0780">
    <property type="taxonomic scope" value="Bacteria"/>
</dbReference>
<dbReference type="GO" id="GO:0005737">
    <property type="term" value="C:cytoplasm"/>
    <property type="evidence" value="ECO:0007669"/>
    <property type="project" value="UniProtKB-SubCell"/>
</dbReference>
<dbReference type="SUPFAM" id="SSF55620">
    <property type="entry name" value="Tetrahydrobiopterin biosynthesis enzymes-like"/>
    <property type="match status" value="1"/>
</dbReference>
<comment type="pathway">
    <text evidence="5">tRNA modification; tRNA-queuosine biosynthesis.</text>
</comment>
<evidence type="ECO:0000256" key="2">
    <source>
        <dbReference type="ARBA" id="ARBA00022785"/>
    </source>
</evidence>
<protein>
    <recommendedName>
        <fullName evidence="5">NADPH-dependent 7-cyano-7-deazaguanine reductase</fullName>
        <ecNumber evidence="5">1.7.1.13</ecNumber>
    </recommendedName>
    <alternativeName>
        <fullName evidence="5">7-cyano-7-carbaguanine reductase</fullName>
    </alternativeName>
    <alternativeName>
        <fullName evidence="5">NADPH-dependent nitrile oxidoreductase</fullName>
    </alternativeName>
    <alternativeName>
        <fullName evidence="5">PreQ(0) reductase</fullName>
    </alternativeName>
</protein>
<evidence type="ECO:0000313" key="8">
    <source>
        <dbReference type="EMBL" id="KZC23110.1"/>
    </source>
</evidence>
<dbReference type="InterPro" id="IPR043133">
    <property type="entry name" value="GTP-CH-I_C/QueF"/>
</dbReference>
<evidence type="ECO:0000256" key="4">
    <source>
        <dbReference type="ARBA" id="ARBA00023002"/>
    </source>
</evidence>
<feature type="active site" description="Thioimide intermediate" evidence="5">
    <location>
        <position position="182"/>
    </location>
</feature>
<evidence type="ECO:0000256" key="3">
    <source>
        <dbReference type="ARBA" id="ARBA00022857"/>
    </source>
</evidence>
<dbReference type="InterPro" id="IPR016428">
    <property type="entry name" value="QueF_type2"/>
</dbReference>
<dbReference type="InterPro" id="IPR029139">
    <property type="entry name" value="QueF_N"/>
</dbReference>
<dbReference type="PIRSF" id="PIRSF004750">
    <property type="entry name" value="Nitrile_oxidored_YqcD_prd"/>
    <property type="match status" value="1"/>
</dbReference>
<organism evidence="8 9">
    <name type="scientific">Rhodanobacter thiooxydans</name>
    <dbReference type="NCBI Taxonomy" id="416169"/>
    <lineage>
        <taxon>Bacteria</taxon>
        <taxon>Pseudomonadati</taxon>
        <taxon>Pseudomonadota</taxon>
        <taxon>Gammaproteobacteria</taxon>
        <taxon>Lysobacterales</taxon>
        <taxon>Rhodanobacteraceae</taxon>
        <taxon>Rhodanobacter</taxon>
    </lineage>
</organism>
<feature type="region of interest" description="Disordered" evidence="6">
    <location>
        <begin position="254"/>
        <end position="274"/>
    </location>
</feature>
<comment type="catalytic activity">
    <reaction evidence="5">
        <text>7-aminomethyl-7-carbaguanine + 2 NADP(+) = 7-cyano-7-carbaguanine + 2 NADPH + 3 H(+)</text>
        <dbReference type="Rhea" id="RHEA:13409"/>
        <dbReference type="ChEBI" id="CHEBI:15378"/>
        <dbReference type="ChEBI" id="CHEBI:45075"/>
        <dbReference type="ChEBI" id="CHEBI:57783"/>
        <dbReference type="ChEBI" id="CHEBI:58349"/>
        <dbReference type="ChEBI" id="CHEBI:58703"/>
        <dbReference type="EC" id="1.7.1.13"/>
    </reaction>
</comment>
<feature type="binding site" evidence="5">
    <location>
        <begin position="83"/>
        <end position="84"/>
    </location>
    <ligand>
        <name>NADPH</name>
        <dbReference type="ChEBI" id="CHEBI:57783"/>
    </ligand>
</feature>
<evidence type="ECO:0000313" key="9">
    <source>
        <dbReference type="Proteomes" id="UP000076131"/>
    </source>
</evidence>
<dbReference type="EMBL" id="LVJS01000050">
    <property type="protein sequence ID" value="KZC23110.1"/>
    <property type="molecule type" value="Genomic_DNA"/>
</dbReference>
<dbReference type="PANTHER" id="PTHR34354:SF1">
    <property type="entry name" value="NADPH-DEPENDENT 7-CYANO-7-DEAZAGUANINE REDUCTASE"/>
    <property type="match status" value="1"/>
</dbReference>